<reference evidence="2" key="3">
    <citation type="submission" date="2022-12" db="EMBL/GenBank/DDBJ databases">
        <authorList>
            <person name="Kardos G."/>
            <person name="Sarkozi R."/>
            <person name="Laczko L."/>
            <person name="Marton S."/>
            <person name="Makrai L."/>
            <person name="Banyai K."/>
            <person name="Fodor L."/>
        </authorList>
    </citation>
    <scope>NUCLEOTIDE SEQUENCE</scope>
    <source>
        <strain evidence="2">84/14</strain>
    </source>
</reference>
<keyword evidence="1" id="KW-0472">Membrane</keyword>
<dbReference type="RefSeq" id="WP_017357736.1">
    <property type="nucleotide sequence ID" value="NZ_CBDBSU010000015.1"/>
</dbReference>
<dbReference type="OrthoDB" id="5690589at2"/>
<protein>
    <submittedName>
        <fullName evidence="3">Uncharacterized protein</fullName>
    </submittedName>
</protein>
<evidence type="ECO:0000313" key="4">
    <source>
        <dbReference type="Proteomes" id="UP000275510"/>
    </source>
</evidence>
<reference evidence="3 4" key="1">
    <citation type="submission" date="2018-12" db="EMBL/GenBank/DDBJ databases">
        <authorList>
            <consortium name="Pathogen Informatics"/>
        </authorList>
    </citation>
    <scope>NUCLEOTIDE SEQUENCE [LARGE SCALE GENOMIC DNA]</scope>
    <source>
        <strain evidence="3 4">NCTC10976</strain>
    </source>
</reference>
<feature type="transmembrane region" description="Helical" evidence="1">
    <location>
        <begin position="42"/>
        <end position="63"/>
    </location>
</feature>
<dbReference type="Proteomes" id="UP001077788">
    <property type="component" value="Unassembled WGS sequence"/>
</dbReference>
<evidence type="ECO:0000256" key="1">
    <source>
        <dbReference type="SAM" id="Phobius"/>
    </source>
</evidence>
<gene>
    <name evidence="3" type="ORF">NCTC10976_00329</name>
    <name evidence="2" type="ORF">OYG11_01635</name>
</gene>
<dbReference type="EMBL" id="LR134515">
    <property type="protein sequence ID" value="VEJ16247.1"/>
    <property type="molecule type" value="Genomic_DNA"/>
</dbReference>
<proteinExistence type="predicted"/>
<evidence type="ECO:0000313" key="3">
    <source>
        <dbReference type="EMBL" id="VEJ16247.1"/>
    </source>
</evidence>
<dbReference type="Proteomes" id="UP000275510">
    <property type="component" value="Chromosome"/>
</dbReference>
<sequence>MWNLFCFPTKKETIEAWAKMLEDFAKVAVLAIPVLLFGKEGFIFKSINTVVLLFIAYWCLIVAKIIREKICELSIIEEDK</sequence>
<keyword evidence="1" id="KW-0812">Transmembrane</keyword>
<organism evidence="3 4">
    <name type="scientific">Actinobacillus pleuropneumoniae</name>
    <name type="common">Haemophilus pleuropneumoniae</name>
    <dbReference type="NCBI Taxonomy" id="715"/>
    <lineage>
        <taxon>Bacteria</taxon>
        <taxon>Pseudomonadati</taxon>
        <taxon>Pseudomonadota</taxon>
        <taxon>Gammaproteobacteria</taxon>
        <taxon>Pasteurellales</taxon>
        <taxon>Pasteurellaceae</taxon>
        <taxon>Actinobacillus</taxon>
    </lineage>
</organism>
<dbReference type="EMBL" id="JAPQFC010000001">
    <property type="protein sequence ID" value="MCY6522956.1"/>
    <property type="molecule type" value="Genomic_DNA"/>
</dbReference>
<dbReference type="AlphaFoldDB" id="A0A2X3XJG6"/>
<name>A0A2X3XJG6_ACTPL</name>
<evidence type="ECO:0000313" key="2">
    <source>
        <dbReference type="EMBL" id="MCY6522956.1"/>
    </source>
</evidence>
<reference evidence="2" key="2">
    <citation type="journal article" date="2021" name="Vet Sci">
        <title>O-Serogroups and Pathovirotypes of Escherichia coli Isolated from Post-Weaning Piglets Showing Diarrhoea and/or Oedema in South Korea.</title>
        <authorList>
            <person name="Byun J.W."/>
            <person name="Moon B.Y."/>
            <person name="Do K.H."/>
            <person name="Lee K."/>
            <person name="Lee H.Y."/>
            <person name="Kim W.I."/>
            <person name="So B."/>
            <person name="Lee W.K."/>
        </authorList>
    </citation>
    <scope>NUCLEOTIDE SEQUENCE</scope>
    <source>
        <strain evidence="2">84/14</strain>
    </source>
</reference>
<keyword evidence="1" id="KW-1133">Transmembrane helix</keyword>
<accession>A0A2X3XJG6</accession>